<evidence type="ECO:0000256" key="13">
    <source>
        <dbReference type="ARBA" id="ARBA00022842"/>
    </source>
</evidence>
<keyword evidence="7 17" id="KW-0554">One-carbon metabolism</keyword>
<evidence type="ECO:0000256" key="10">
    <source>
        <dbReference type="ARBA" id="ARBA00022741"/>
    </source>
</evidence>
<comment type="similarity">
    <text evidence="5 17">Belongs to the folylpolyglutamate synthase family.</text>
</comment>
<evidence type="ECO:0000256" key="9">
    <source>
        <dbReference type="ARBA" id="ARBA00022723"/>
    </source>
</evidence>
<reference evidence="18 19" key="1">
    <citation type="submission" date="2024-01" db="EMBL/GenBank/DDBJ databases">
        <title>Complete genome of Cladobotryum mycophilum ATHUM6906.</title>
        <authorList>
            <person name="Christinaki A.C."/>
            <person name="Myridakis A.I."/>
            <person name="Kouvelis V.N."/>
        </authorList>
    </citation>
    <scope>NUCLEOTIDE SEQUENCE [LARGE SCALE GENOMIC DNA]</scope>
    <source>
        <strain evidence="18 19">ATHUM6906</strain>
    </source>
</reference>
<evidence type="ECO:0000256" key="4">
    <source>
        <dbReference type="ARBA" id="ARBA00005150"/>
    </source>
</evidence>
<dbReference type="NCBIfam" id="TIGR01499">
    <property type="entry name" value="folC"/>
    <property type="match status" value="1"/>
</dbReference>
<keyword evidence="19" id="KW-1185">Reference proteome</keyword>
<evidence type="ECO:0000256" key="1">
    <source>
        <dbReference type="ARBA" id="ARBA00004273"/>
    </source>
</evidence>
<evidence type="ECO:0000256" key="5">
    <source>
        <dbReference type="ARBA" id="ARBA00008276"/>
    </source>
</evidence>
<comment type="caution">
    <text evidence="18">The sequence shown here is derived from an EMBL/GenBank/DDBJ whole genome shotgun (WGS) entry which is preliminary data.</text>
</comment>
<dbReference type="InterPro" id="IPR001645">
    <property type="entry name" value="Folylpolyglutamate_synth"/>
</dbReference>
<evidence type="ECO:0000256" key="8">
    <source>
        <dbReference type="ARBA" id="ARBA00022598"/>
    </source>
</evidence>
<dbReference type="InterPro" id="IPR023600">
    <property type="entry name" value="Folylpolyglutamate_synth_euk"/>
</dbReference>
<organism evidence="18 19">
    <name type="scientific">Cladobotryum mycophilum</name>
    <dbReference type="NCBI Taxonomy" id="491253"/>
    <lineage>
        <taxon>Eukaryota</taxon>
        <taxon>Fungi</taxon>
        <taxon>Dikarya</taxon>
        <taxon>Ascomycota</taxon>
        <taxon>Pezizomycotina</taxon>
        <taxon>Sordariomycetes</taxon>
        <taxon>Hypocreomycetidae</taxon>
        <taxon>Hypocreales</taxon>
        <taxon>Hypocreaceae</taxon>
        <taxon>Cladobotryum</taxon>
    </lineage>
</organism>
<keyword evidence="6" id="KW-0963">Cytoplasm</keyword>
<dbReference type="PIRSF" id="PIRSF038895">
    <property type="entry name" value="FPGS"/>
    <property type="match status" value="1"/>
</dbReference>
<comment type="subcellular location">
    <subcellularLocation>
        <location evidence="3">Cytoplasm</location>
    </subcellularLocation>
    <subcellularLocation>
        <location evidence="1">Mitochondrion inner membrane</location>
    </subcellularLocation>
    <subcellularLocation>
        <location evidence="2">Mitochondrion matrix</location>
    </subcellularLocation>
</comment>
<keyword evidence="14" id="KW-0496">Mitochondrion</keyword>
<dbReference type="EC" id="6.3.2.17" evidence="17"/>
<name>A0ABR0SR62_9HYPO</name>
<gene>
    <name evidence="18" type="ORF">PT974_05146</name>
</gene>
<keyword evidence="12" id="KW-0067">ATP-binding</keyword>
<keyword evidence="11" id="KW-0999">Mitochondrion inner membrane</keyword>
<proteinExistence type="inferred from homology"/>
<evidence type="ECO:0000256" key="11">
    <source>
        <dbReference type="ARBA" id="ARBA00022792"/>
    </source>
</evidence>
<keyword evidence="10" id="KW-0547">Nucleotide-binding</keyword>
<evidence type="ECO:0000256" key="2">
    <source>
        <dbReference type="ARBA" id="ARBA00004305"/>
    </source>
</evidence>
<keyword evidence="8 17" id="KW-0436">Ligase</keyword>
<keyword evidence="13" id="KW-0460">Magnesium</keyword>
<dbReference type="PROSITE" id="PS01011">
    <property type="entry name" value="FOLYLPOLYGLU_SYNT_1"/>
    <property type="match status" value="1"/>
</dbReference>
<dbReference type="Gene3D" id="3.90.190.20">
    <property type="entry name" value="Mur ligase, C-terminal domain"/>
    <property type="match status" value="1"/>
</dbReference>
<dbReference type="PANTHER" id="PTHR11136">
    <property type="entry name" value="FOLYLPOLYGLUTAMATE SYNTHASE-RELATED"/>
    <property type="match status" value="1"/>
</dbReference>
<dbReference type="Proteomes" id="UP001338125">
    <property type="component" value="Unassembled WGS sequence"/>
</dbReference>
<evidence type="ECO:0000256" key="16">
    <source>
        <dbReference type="ARBA" id="ARBA00047493"/>
    </source>
</evidence>
<keyword evidence="9" id="KW-0479">Metal-binding</keyword>
<evidence type="ECO:0000256" key="3">
    <source>
        <dbReference type="ARBA" id="ARBA00004496"/>
    </source>
</evidence>
<dbReference type="Gene3D" id="3.40.1190.10">
    <property type="entry name" value="Mur-like, catalytic domain"/>
    <property type="match status" value="1"/>
</dbReference>
<comment type="function">
    <text evidence="17">Catalyzes conversion of folates to polyglutamate derivatives allowing concentration of folate compounds in the cell and the intracellular retention of these cofactors, which are important substrates for most of the folate-dependent enzymes that are involved in one-carbon transfer reactions involved in purine, pyrimidine and amino acid synthesis.</text>
</comment>
<dbReference type="SUPFAM" id="SSF53244">
    <property type="entry name" value="MurD-like peptide ligases, peptide-binding domain"/>
    <property type="match status" value="1"/>
</dbReference>
<comment type="catalytic activity">
    <reaction evidence="16 17">
        <text>(6S)-5,6,7,8-tetrahydrofolyl-(gamma-L-Glu)(n) + L-glutamate + ATP = (6S)-5,6,7,8-tetrahydrofolyl-(gamma-L-Glu)(n+1) + ADP + phosphate + H(+)</text>
        <dbReference type="Rhea" id="RHEA:10580"/>
        <dbReference type="Rhea" id="RHEA-COMP:14738"/>
        <dbReference type="Rhea" id="RHEA-COMP:14740"/>
        <dbReference type="ChEBI" id="CHEBI:15378"/>
        <dbReference type="ChEBI" id="CHEBI:29985"/>
        <dbReference type="ChEBI" id="CHEBI:30616"/>
        <dbReference type="ChEBI" id="CHEBI:43474"/>
        <dbReference type="ChEBI" id="CHEBI:141005"/>
        <dbReference type="ChEBI" id="CHEBI:456216"/>
        <dbReference type="EC" id="6.3.2.17"/>
    </reaction>
</comment>
<evidence type="ECO:0000256" key="6">
    <source>
        <dbReference type="ARBA" id="ARBA00022490"/>
    </source>
</evidence>
<accession>A0ABR0SR62</accession>
<evidence type="ECO:0000313" key="19">
    <source>
        <dbReference type="Proteomes" id="UP001338125"/>
    </source>
</evidence>
<dbReference type="SUPFAM" id="SSF53623">
    <property type="entry name" value="MurD-like peptide ligases, catalytic domain"/>
    <property type="match status" value="1"/>
</dbReference>
<evidence type="ECO:0000256" key="14">
    <source>
        <dbReference type="ARBA" id="ARBA00023128"/>
    </source>
</evidence>
<dbReference type="EMBL" id="JAVFKD010000010">
    <property type="protein sequence ID" value="KAK5994661.1"/>
    <property type="molecule type" value="Genomic_DNA"/>
</dbReference>
<sequence>MNRASLRASTRSGALHRLLQPGNMTIRVRLSTSAYQDAVKLLNSTQSGYKVLEEKRRQGQKLDATAITQMIQWLRFIGYSVDLSIQPSDLNRMNIIHVAGTKGKGTTCAYTNSILQRFQDTVHVPRKIGLYTSPHLVAVRERIRINSEPISEELFAKYFFEVWNGLEASASKEGLDPGHKPSYFRFLTLMSFHVFMRENVDAAIYEVGVGGEYDSTNIVDKPAAVAITTLGIDHVQSLGETIDLIAWHKAGIMKTGSPAVTTEQIPEAMEVLEKRAEEKGVRLSKVIPSPALKRVSLLPAQDFQRKNASLAVELAYTVLDKLNVPVKRSDDSLPTQFVEGLETLVWRGRCETKVTGKQHWYMDGAHNEQSLEVACQWFGSVTKASNRPRVLIFNQQSTRESHQLLEGIHQTIYKDCQTNFQYAIFCTNITYKDQSWNVDHANHNVDPAELKSMKLQHEMAETWRRLDPSAEAVAVPTIEDAIEFIRKLDGGESEIDVLVTGSFHLVGGALTLLEGKGFALKRISSILQSDSA</sequence>
<evidence type="ECO:0000256" key="7">
    <source>
        <dbReference type="ARBA" id="ARBA00022563"/>
    </source>
</evidence>
<evidence type="ECO:0000256" key="17">
    <source>
        <dbReference type="PIRNR" id="PIRNR038895"/>
    </source>
</evidence>
<evidence type="ECO:0000256" key="15">
    <source>
        <dbReference type="ARBA" id="ARBA00023136"/>
    </source>
</evidence>
<evidence type="ECO:0000313" key="18">
    <source>
        <dbReference type="EMBL" id="KAK5994661.1"/>
    </source>
</evidence>
<dbReference type="InterPro" id="IPR036615">
    <property type="entry name" value="Mur_ligase_C_dom_sf"/>
</dbReference>
<evidence type="ECO:0000256" key="12">
    <source>
        <dbReference type="ARBA" id="ARBA00022840"/>
    </source>
</evidence>
<dbReference type="InterPro" id="IPR036565">
    <property type="entry name" value="Mur-like_cat_sf"/>
</dbReference>
<dbReference type="PROSITE" id="PS01012">
    <property type="entry name" value="FOLYLPOLYGLU_SYNT_2"/>
    <property type="match status" value="1"/>
</dbReference>
<comment type="pathway">
    <text evidence="4 17">Cofactor biosynthesis; tetrahydrofolylpolyglutamate biosynthesis.</text>
</comment>
<keyword evidence="15" id="KW-0472">Membrane</keyword>
<comment type="cofactor">
    <cofactor evidence="17">
        <name>a monovalent cation</name>
        <dbReference type="ChEBI" id="CHEBI:60242"/>
    </cofactor>
    <text evidence="17">A monovalent cation.</text>
</comment>
<dbReference type="InterPro" id="IPR018109">
    <property type="entry name" value="Folylpolyglutamate_synth_CS"/>
</dbReference>
<protein>
    <recommendedName>
        <fullName evidence="17">Folylpolyglutamate synthase</fullName>
        <ecNumber evidence="17">6.3.2.17</ecNumber>
    </recommendedName>
    <alternativeName>
        <fullName evidence="17">Folylpoly-gamma-glutamate synthetase</fullName>
    </alternativeName>
    <alternativeName>
        <fullName evidence="17">Tetrahydrofolylpolyglutamate synthase</fullName>
    </alternativeName>
</protein>
<dbReference type="PANTHER" id="PTHR11136:SF5">
    <property type="entry name" value="FOLYLPOLYGLUTAMATE SYNTHASE, MITOCHONDRIAL"/>
    <property type="match status" value="1"/>
</dbReference>